<keyword evidence="16" id="KW-1185">Reference proteome</keyword>
<comment type="subcellular location">
    <subcellularLocation>
        <location evidence="1 10">Cell outer membrane</location>
        <topology evidence="1 10">Multi-pass membrane protein</topology>
    </subcellularLocation>
</comment>
<feature type="chain" id="PRO_5045841688" evidence="12">
    <location>
        <begin position="24"/>
        <end position="982"/>
    </location>
</feature>
<dbReference type="Gene3D" id="2.170.130.10">
    <property type="entry name" value="TonB-dependent receptor, plug domain"/>
    <property type="match status" value="1"/>
</dbReference>
<evidence type="ECO:0000259" key="13">
    <source>
        <dbReference type="Pfam" id="PF00593"/>
    </source>
</evidence>
<keyword evidence="7 10" id="KW-0472">Membrane</keyword>
<dbReference type="InterPro" id="IPR037066">
    <property type="entry name" value="Plug_dom_sf"/>
</dbReference>
<feature type="domain" description="TonB-dependent receptor-like beta-barrel" evidence="13">
    <location>
        <begin position="413"/>
        <end position="937"/>
    </location>
</feature>
<dbReference type="InterPro" id="IPR012910">
    <property type="entry name" value="Plug_dom"/>
</dbReference>
<keyword evidence="8" id="KW-0675">Receptor</keyword>
<organism evidence="15 16">
    <name type="scientific">Splendidivirga corallicola</name>
    <dbReference type="NCBI Taxonomy" id="3051826"/>
    <lineage>
        <taxon>Bacteria</taxon>
        <taxon>Pseudomonadati</taxon>
        <taxon>Bacteroidota</taxon>
        <taxon>Cytophagia</taxon>
        <taxon>Cytophagales</taxon>
        <taxon>Splendidivirgaceae</taxon>
        <taxon>Splendidivirga</taxon>
    </lineage>
</organism>
<feature type="signal peptide" evidence="12">
    <location>
        <begin position="1"/>
        <end position="23"/>
    </location>
</feature>
<dbReference type="SUPFAM" id="SSF49464">
    <property type="entry name" value="Carboxypeptidase regulatory domain-like"/>
    <property type="match status" value="1"/>
</dbReference>
<evidence type="ECO:0000256" key="5">
    <source>
        <dbReference type="ARBA" id="ARBA00022729"/>
    </source>
</evidence>
<dbReference type="Proteomes" id="UP001172082">
    <property type="component" value="Unassembled WGS sequence"/>
</dbReference>
<dbReference type="PROSITE" id="PS52016">
    <property type="entry name" value="TONB_DEPENDENT_REC_3"/>
    <property type="match status" value="1"/>
</dbReference>
<evidence type="ECO:0000256" key="9">
    <source>
        <dbReference type="ARBA" id="ARBA00023237"/>
    </source>
</evidence>
<evidence type="ECO:0000256" key="4">
    <source>
        <dbReference type="ARBA" id="ARBA00022692"/>
    </source>
</evidence>
<dbReference type="PANTHER" id="PTHR30069">
    <property type="entry name" value="TONB-DEPENDENT OUTER MEMBRANE RECEPTOR"/>
    <property type="match status" value="1"/>
</dbReference>
<evidence type="ECO:0000259" key="14">
    <source>
        <dbReference type="Pfam" id="PF07715"/>
    </source>
</evidence>
<evidence type="ECO:0000256" key="11">
    <source>
        <dbReference type="RuleBase" id="RU003357"/>
    </source>
</evidence>
<evidence type="ECO:0000313" key="16">
    <source>
        <dbReference type="Proteomes" id="UP001172082"/>
    </source>
</evidence>
<dbReference type="RefSeq" id="WP_346750912.1">
    <property type="nucleotide sequence ID" value="NZ_JAUJEA010000002.1"/>
</dbReference>
<dbReference type="InterPro" id="IPR036942">
    <property type="entry name" value="Beta-barrel_TonB_sf"/>
</dbReference>
<dbReference type="PANTHER" id="PTHR30069:SF29">
    <property type="entry name" value="HEMOGLOBIN AND HEMOGLOBIN-HAPTOGLOBIN-BINDING PROTEIN 1-RELATED"/>
    <property type="match status" value="1"/>
</dbReference>
<dbReference type="Gene3D" id="2.60.40.1120">
    <property type="entry name" value="Carboxypeptidase-like, regulatory domain"/>
    <property type="match status" value="1"/>
</dbReference>
<name>A0ABT8KLH7_9BACT</name>
<dbReference type="EMBL" id="JAUJEA010000002">
    <property type="protein sequence ID" value="MDN5200882.1"/>
    <property type="molecule type" value="Genomic_DNA"/>
</dbReference>
<evidence type="ECO:0000256" key="7">
    <source>
        <dbReference type="ARBA" id="ARBA00023136"/>
    </source>
</evidence>
<evidence type="ECO:0000256" key="10">
    <source>
        <dbReference type="PROSITE-ProRule" id="PRU01360"/>
    </source>
</evidence>
<reference evidence="15" key="1">
    <citation type="submission" date="2023-06" db="EMBL/GenBank/DDBJ databases">
        <title>Genomic of Parafulvivirga corallium.</title>
        <authorList>
            <person name="Wang G."/>
        </authorList>
    </citation>
    <scope>NUCLEOTIDE SEQUENCE</scope>
    <source>
        <strain evidence="15">BMA10</strain>
    </source>
</reference>
<dbReference type="InterPro" id="IPR039426">
    <property type="entry name" value="TonB-dep_rcpt-like"/>
</dbReference>
<keyword evidence="4 10" id="KW-0812">Transmembrane</keyword>
<gene>
    <name evidence="15" type="ORF">QQ008_05905</name>
</gene>
<dbReference type="Pfam" id="PF00593">
    <property type="entry name" value="TonB_dep_Rec_b-barrel"/>
    <property type="match status" value="1"/>
</dbReference>
<evidence type="ECO:0000256" key="3">
    <source>
        <dbReference type="ARBA" id="ARBA00022452"/>
    </source>
</evidence>
<dbReference type="Pfam" id="PF13715">
    <property type="entry name" value="CarbopepD_reg_2"/>
    <property type="match status" value="1"/>
</dbReference>
<dbReference type="Pfam" id="PF07715">
    <property type="entry name" value="Plug"/>
    <property type="match status" value="1"/>
</dbReference>
<feature type="domain" description="TonB-dependent receptor plug" evidence="14">
    <location>
        <begin position="121"/>
        <end position="251"/>
    </location>
</feature>
<comment type="caution">
    <text evidence="15">The sequence shown here is derived from an EMBL/GenBank/DDBJ whole genome shotgun (WGS) entry which is preliminary data.</text>
</comment>
<evidence type="ECO:0000313" key="15">
    <source>
        <dbReference type="EMBL" id="MDN5200882.1"/>
    </source>
</evidence>
<proteinExistence type="inferred from homology"/>
<dbReference type="NCBIfam" id="TIGR04057">
    <property type="entry name" value="SusC_RagA_signa"/>
    <property type="match status" value="1"/>
</dbReference>
<dbReference type="NCBIfam" id="TIGR04056">
    <property type="entry name" value="OMP_RagA_SusC"/>
    <property type="match status" value="1"/>
</dbReference>
<keyword evidence="3 10" id="KW-1134">Transmembrane beta strand</keyword>
<accession>A0ABT8KLH7</accession>
<dbReference type="InterPro" id="IPR000531">
    <property type="entry name" value="Beta-barrel_TonB"/>
</dbReference>
<evidence type="ECO:0000256" key="6">
    <source>
        <dbReference type="ARBA" id="ARBA00023077"/>
    </source>
</evidence>
<evidence type="ECO:0000256" key="12">
    <source>
        <dbReference type="SAM" id="SignalP"/>
    </source>
</evidence>
<keyword evidence="6 11" id="KW-0798">TonB box</keyword>
<evidence type="ECO:0000256" key="1">
    <source>
        <dbReference type="ARBA" id="ARBA00004571"/>
    </source>
</evidence>
<dbReference type="SUPFAM" id="SSF56935">
    <property type="entry name" value="Porins"/>
    <property type="match status" value="1"/>
</dbReference>
<dbReference type="InterPro" id="IPR023997">
    <property type="entry name" value="TonB-dep_OMP_SusC/RagA_CS"/>
</dbReference>
<evidence type="ECO:0000256" key="2">
    <source>
        <dbReference type="ARBA" id="ARBA00022448"/>
    </source>
</evidence>
<dbReference type="InterPro" id="IPR023996">
    <property type="entry name" value="TonB-dep_OMP_SusC/RagA"/>
</dbReference>
<keyword evidence="9 10" id="KW-0998">Cell outer membrane</keyword>
<evidence type="ECO:0000256" key="8">
    <source>
        <dbReference type="ARBA" id="ARBA00023170"/>
    </source>
</evidence>
<keyword evidence="2 10" id="KW-0813">Transport</keyword>
<comment type="similarity">
    <text evidence="10 11">Belongs to the TonB-dependent receptor family.</text>
</comment>
<keyword evidence="5 12" id="KW-0732">Signal</keyword>
<dbReference type="InterPro" id="IPR008969">
    <property type="entry name" value="CarboxyPept-like_regulatory"/>
</dbReference>
<dbReference type="Gene3D" id="2.40.170.20">
    <property type="entry name" value="TonB-dependent receptor, beta-barrel domain"/>
    <property type="match status" value="1"/>
</dbReference>
<sequence length="982" mass="106629">MREVYRKLTMLTLLLLSVQLAVAQEFTVSGVIKDAVTNEGLSGVNILVKGTTSGVITDIDGKFNIAIQGQQATLSISFIGYLSQEIDVNGTTENLEISMTEDIANLEEVVVTGLATNIKRSNLANNISTVDAKSLTGTTTGATLDGALYGKLTGVNISAAGGAPGGQTAVRLRGISSLSGNNQPLFIVDGVYISNIQLTNGSAVASGANAGREEGGSNRVSDINPDDIESIEVLKGASAAAIYGTRANAGVVIITTKRGSEGKTTINFNQDFGFNTIQNYAGRRQFTAATVESTFDASERAIFEAARERGRIFNYEEELYGEKGFITDSRLSISGGKDKTKFYFNASRRDEDGIMKRTGYERTSLRLNLDHDITDNLTIGFSSNYINSKAARGPVGNENNGGFSVGYNLALVTVDWEDLFPDENGVYPDGRFAAANVIFNRDLIVNDEDINRYIQGVKLDYSILKQDNLQLKLIANGGLDFFLGKTFVYMPETHQTQRATTNGFISSGRNNSLQYNYQAFAVIDYFTGNNISLNGQFGVSYLNFESDATLSQTTQLIPTQTNLAQGNSFSTSQRLTEEEEFGLIAQGQVNWDDKIITTLGIRFDKSSLNGDPNKYFAFPRASIAFNIANFDFWTIPSINLFKVRFAYGETGSSARFGSLFTPLGPTSVGGIPGLALPTVAQNNVSAQLGDDRLEPETSQEIEFGADFAFLEGRIGLEFTAYIRDVKNLIYPFSSIPLSSGFANSIRSDFDLRNTGIEIALNANPVVNPNFNWNTTLSYWQNEAKVDRLGVGEFQPSGEGFSLTFGSSFIREGETATSLAANIGGVTTIIGDAAPDFQMSWYNQLTFLKNFDLTFLWHLKEGGDVLNLTKLLSDFGGVTPDLDNADVIANPRFATSGAAGYIEDGSYIRLREVGLYYNVPLVNKNILQGLRIGVSGKNILTITDYTSYDPETSAFGPSGLSQGIEVAPFPSAKQYYFHVGLRF</sequence>
<protein>
    <submittedName>
        <fullName evidence="15">SusC/RagA family TonB-linked outer membrane protein</fullName>
    </submittedName>
</protein>